<evidence type="ECO:0008006" key="3">
    <source>
        <dbReference type="Google" id="ProtNLM"/>
    </source>
</evidence>
<dbReference type="PANTHER" id="PTHR45184:SF1">
    <property type="entry name" value="DNAJ PROTEIN ERDJ3A"/>
    <property type="match status" value="1"/>
</dbReference>
<evidence type="ECO:0000313" key="2">
    <source>
        <dbReference type="Proteomes" id="UP001189429"/>
    </source>
</evidence>
<sequence length="368" mass="40932">MRCCVFRHPMTCLCSFLGRAPASSGGRCRGCCCRGPRPLTRRRSARFKYEGKMEMKSLSAKVAKFMPDHTIKLTKENVDTFLTTDPSKPKVVLFSNKKSVPLIWKALSSETVFKRTVKFGFATEADTDIVSKFKALGESSSCSAGRSPRSRTETYKGELKFLALKDRLGEPAFRVRHGRQGARPGGGIDRGGEALARAGGARADRQVAPGRLLQGGRPVRHLPQGDGEASQQEIDMLTGLSKKFTSQLSDRGAKMKWMWMNLAIEGTYKELFDQPVLPSAVVFNPHKRLRFAKMEHGEVVFNPHKRLRFAKMEHGEDNEIKGDEDSITKLLDKVLGGDARFKIVPGQKLPAWAQRGEAPPKKEGKKEL</sequence>
<comment type="caution">
    <text evidence="1">The sequence shown here is derived from an EMBL/GenBank/DDBJ whole genome shotgun (WGS) entry which is preliminary data.</text>
</comment>
<organism evidence="1 2">
    <name type="scientific">Prorocentrum cordatum</name>
    <dbReference type="NCBI Taxonomy" id="2364126"/>
    <lineage>
        <taxon>Eukaryota</taxon>
        <taxon>Sar</taxon>
        <taxon>Alveolata</taxon>
        <taxon>Dinophyceae</taxon>
        <taxon>Prorocentrales</taxon>
        <taxon>Prorocentraceae</taxon>
        <taxon>Prorocentrum</taxon>
    </lineage>
</organism>
<dbReference type="Gene3D" id="3.40.30.10">
    <property type="entry name" value="Glutaredoxin"/>
    <property type="match status" value="1"/>
</dbReference>
<dbReference type="InterPro" id="IPR052842">
    <property type="entry name" value="ER_Co-chaperone"/>
</dbReference>
<dbReference type="PANTHER" id="PTHR45184">
    <property type="entry name" value="DNAJ PROTEIN ERDJ3A"/>
    <property type="match status" value="1"/>
</dbReference>
<dbReference type="EMBL" id="CAUYUJ010019612">
    <property type="protein sequence ID" value="CAK0892415.1"/>
    <property type="molecule type" value="Genomic_DNA"/>
</dbReference>
<keyword evidence="2" id="KW-1185">Reference proteome</keyword>
<proteinExistence type="predicted"/>
<accession>A0ABN9WZM5</accession>
<protein>
    <recommendedName>
        <fullName evidence="3">FACT complex subunit</fullName>
    </recommendedName>
</protein>
<name>A0ABN9WZM5_9DINO</name>
<dbReference type="Proteomes" id="UP001189429">
    <property type="component" value="Unassembled WGS sequence"/>
</dbReference>
<evidence type="ECO:0000313" key="1">
    <source>
        <dbReference type="EMBL" id="CAK0892415.1"/>
    </source>
</evidence>
<reference evidence="1" key="1">
    <citation type="submission" date="2023-10" db="EMBL/GenBank/DDBJ databases">
        <authorList>
            <person name="Chen Y."/>
            <person name="Shah S."/>
            <person name="Dougan E. K."/>
            <person name="Thang M."/>
            <person name="Chan C."/>
        </authorList>
    </citation>
    <scope>NUCLEOTIDE SEQUENCE [LARGE SCALE GENOMIC DNA]</scope>
</reference>
<gene>
    <name evidence="1" type="ORF">PCOR1329_LOCUS72077</name>
</gene>